<feature type="region of interest" description="Disordered" evidence="11">
    <location>
        <begin position="79"/>
        <end position="112"/>
    </location>
</feature>
<dbReference type="AlphaFoldDB" id="A0AAE3UE31"/>
<dbReference type="GO" id="GO:0009306">
    <property type="term" value="P:protein secretion"/>
    <property type="evidence" value="ECO:0007669"/>
    <property type="project" value="UniProtKB-UniRule"/>
</dbReference>
<evidence type="ECO:0000256" key="8">
    <source>
        <dbReference type="ARBA" id="ARBA00023010"/>
    </source>
</evidence>
<keyword evidence="5 10" id="KW-0812">Transmembrane</keyword>
<dbReference type="GO" id="GO:0005886">
    <property type="term" value="C:plasma membrane"/>
    <property type="evidence" value="ECO:0007669"/>
    <property type="project" value="UniProtKB-SubCell"/>
</dbReference>
<dbReference type="GO" id="GO:0015450">
    <property type="term" value="F:protein-transporting ATPase activity"/>
    <property type="evidence" value="ECO:0007669"/>
    <property type="project" value="UniProtKB-UniRule"/>
</dbReference>
<organism evidence="12 13">
    <name type="scientific">Xanthocytophaga agilis</name>
    <dbReference type="NCBI Taxonomy" id="3048010"/>
    <lineage>
        <taxon>Bacteria</taxon>
        <taxon>Pseudomonadati</taxon>
        <taxon>Bacteroidota</taxon>
        <taxon>Cytophagia</taxon>
        <taxon>Cytophagales</taxon>
        <taxon>Rhodocytophagaceae</taxon>
        <taxon>Xanthocytophaga</taxon>
    </lineage>
</organism>
<evidence type="ECO:0000256" key="9">
    <source>
        <dbReference type="ARBA" id="ARBA00023136"/>
    </source>
</evidence>
<evidence type="ECO:0000256" key="7">
    <source>
        <dbReference type="ARBA" id="ARBA00022989"/>
    </source>
</evidence>
<evidence type="ECO:0000256" key="3">
    <source>
        <dbReference type="ARBA" id="ARBA00022448"/>
    </source>
</evidence>
<dbReference type="Proteomes" id="UP001232063">
    <property type="component" value="Unassembled WGS sequence"/>
</dbReference>
<gene>
    <name evidence="12" type="primary">secG</name>
    <name evidence="12" type="ORF">QNI22_04200</name>
</gene>
<dbReference type="GO" id="GO:0043952">
    <property type="term" value="P:protein transport by the Sec complex"/>
    <property type="evidence" value="ECO:0007669"/>
    <property type="project" value="TreeGrafter"/>
</dbReference>
<evidence type="ECO:0000256" key="2">
    <source>
        <dbReference type="ARBA" id="ARBA00008445"/>
    </source>
</evidence>
<evidence type="ECO:0000256" key="4">
    <source>
        <dbReference type="ARBA" id="ARBA00022475"/>
    </source>
</evidence>
<comment type="caution">
    <text evidence="12">The sequence shown here is derived from an EMBL/GenBank/DDBJ whole genome shotgun (WGS) entry which is preliminary data.</text>
</comment>
<dbReference type="EMBL" id="JASJOU010000001">
    <property type="protein sequence ID" value="MDJ1499832.1"/>
    <property type="molecule type" value="Genomic_DNA"/>
</dbReference>
<sequence length="112" mass="11708">MFWVIIGIIVLLSVLLAAVILLQNPKGGLASGVAASQLMGVKRTSDLLERLTWGFAIAIMALVLSTAFVAPTSQATNEDGTVNIKRNRTKSAPAIQQPAPAAQPATQDTAKP</sequence>
<evidence type="ECO:0000313" key="13">
    <source>
        <dbReference type="Proteomes" id="UP001232063"/>
    </source>
</evidence>
<protein>
    <recommendedName>
        <fullName evidence="10">Protein-export membrane protein SecG</fullName>
    </recommendedName>
</protein>
<evidence type="ECO:0000256" key="5">
    <source>
        <dbReference type="ARBA" id="ARBA00022692"/>
    </source>
</evidence>
<keyword evidence="13" id="KW-1185">Reference proteome</keyword>
<keyword evidence="7 10" id="KW-1133">Transmembrane helix</keyword>
<keyword evidence="9 10" id="KW-0472">Membrane</keyword>
<dbReference type="RefSeq" id="WP_314509381.1">
    <property type="nucleotide sequence ID" value="NZ_JASJOU010000001.1"/>
</dbReference>
<accession>A0AAE3UE31</accession>
<comment type="caution">
    <text evidence="10">Lacks conserved residue(s) required for the propagation of feature annotation.</text>
</comment>
<evidence type="ECO:0000313" key="12">
    <source>
        <dbReference type="EMBL" id="MDJ1499832.1"/>
    </source>
</evidence>
<dbReference type="GO" id="GO:0065002">
    <property type="term" value="P:intracellular protein transmembrane transport"/>
    <property type="evidence" value="ECO:0007669"/>
    <property type="project" value="TreeGrafter"/>
</dbReference>
<feature type="transmembrane region" description="Helical" evidence="10">
    <location>
        <begin position="51"/>
        <end position="70"/>
    </location>
</feature>
<dbReference type="PANTHER" id="PTHR34182">
    <property type="entry name" value="PROTEIN-EXPORT MEMBRANE PROTEIN SECG"/>
    <property type="match status" value="1"/>
</dbReference>
<name>A0AAE3UE31_9BACT</name>
<dbReference type="Pfam" id="PF03840">
    <property type="entry name" value="SecG"/>
    <property type="match status" value="1"/>
</dbReference>
<dbReference type="InterPro" id="IPR004692">
    <property type="entry name" value="SecG"/>
</dbReference>
<keyword evidence="8 10" id="KW-0811">Translocation</keyword>
<evidence type="ECO:0000256" key="1">
    <source>
        <dbReference type="ARBA" id="ARBA00004651"/>
    </source>
</evidence>
<keyword evidence="4 10" id="KW-1003">Cell membrane</keyword>
<evidence type="ECO:0000256" key="10">
    <source>
        <dbReference type="RuleBase" id="RU365087"/>
    </source>
</evidence>
<comment type="similarity">
    <text evidence="2 10">Belongs to the SecG family.</text>
</comment>
<comment type="function">
    <text evidence="10">Involved in protein export. Participates in an early event of protein translocation.</text>
</comment>
<dbReference type="PANTHER" id="PTHR34182:SF1">
    <property type="entry name" value="PROTEIN-EXPORT MEMBRANE PROTEIN SECG"/>
    <property type="match status" value="1"/>
</dbReference>
<evidence type="ECO:0000256" key="11">
    <source>
        <dbReference type="SAM" id="MobiDB-lite"/>
    </source>
</evidence>
<keyword evidence="6 10" id="KW-0653">Protein transport</keyword>
<proteinExistence type="inferred from homology"/>
<dbReference type="NCBIfam" id="TIGR00810">
    <property type="entry name" value="secG"/>
    <property type="match status" value="1"/>
</dbReference>
<keyword evidence="3 10" id="KW-0813">Transport</keyword>
<feature type="compositionally biased region" description="Low complexity" evidence="11">
    <location>
        <begin position="92"/>
        <end position="112"/>
    </location>
</feature>
<reference evidence="12" key="1">
    <citation type="submission" date="2023-05" db="EMBL/GenBank/DDBJ databases">
        <authorList>
            <person name="Zhang X."/>
        </authorList>
    </citation>
    <scope>NUCLEOTIDE SEQUENCE</scope>
    <source>
        <strain evidence="12">BD1B2-1</strain>
    </source>
</reference>
<evidence type="ECO:0000256" key="6">
    <source>
        <dbReference type="ARBA" id="ARBA00022927"/>
    </source>
</evidence>
<comment type="subcellular location">
    <subcellularLocation>
        <location evidence="1 10">Cell membrane</location>
        <topology evidence="1 10">Multi-pass membrane protein</topology>
    </subcellularLocation>
</comment>